<organism evidence="15 16">
    <name type="scientific">Candidatus Desulfaltia bathyphila</name>
    <dbReference type="NCBI Taxonomy" id="2841697"/>
    <lineage>
        <taxon>Bacteria</taxon>
        <taxon>Pseudomonadati</taxon>
        <taxon>Thermodesulfobacteriota</taxon>
        <taxon>Desulfobacteria</taxon>
        <taxon>Desulfobacterales</taxon>
        <taxon>Desulfobacterales incertae sedis</taxon>
        <taxon>Candidatus Desulfaltia</taxon>
    </lineage>
</organism>
<dbReference type="InterPro" id="IPR011541">
    <property type="entry name" value="Ni/Co_transpt_high_affinity"/>
</dbReference>
<keyword evidence="6" id="KW-0533">Nickel</keyword>
<proteinExistence type="inferred from homology"/>
<dbReference type="Proteomes" id="UP000603545">
    <property type="component" value="Unassembled WGS sequence"/>
</dbReference>
<gene>
    <name evidence="15" type="ORF">H8E80_07995</name>
</gene>
<keyword evidence="5" id="KW-1003">Cell membrane</keyword>
<dbReference type="GO" id="GO:0010045">
    <property type="term" value="P:response to nickel cation"/>
    <property type="evidence" value="ECO:0007669"/>
    <property type="project" value="TreeGrafter"/>
</dbReference>
<dbReference type="GO" id="GO:0015099">
    <property type="term" value="F:nickel cation transmembrane transporter activity"/>
    <property type="evidence" value="ECO:0007669"/>
    <property type="project" value="UniProtKB-UniRule"/>
</dbReference>
<feature type="transmembrane region" description="Helical" evidence="13">
    <location>
        <begin position="120"/>
        <end position="145"/>
    </location>
</feature>
<evidence type="ECO:0000256" key="4">
    <source>
        <dbReference type="ARBA" id="ARBA00022448"/>
    </source>
</evidence>
<dbReference type="GO" id="GO:0046583">
    <property type="term" value="F:monoatomic cation efflux transmembrane transporter activity"/>
    <property type="evidence" value="ECO:0007669"/>
    <property type="project" value="TreeGrafter"/>
</dbReference>
<evidence type="ECO:0000256" key="10">
    <source>
        <dbReference type="ARBA" id="ARBA00023112"/>
    </source>
</evidence>
<dbReference type="EMBL" id="JACNLL010000072">
    <property type="protein sequence ID" value="MBC8199968.1"/>
    <property type="molecule type" value="Genomic_DNA"/>
</dbReference>
<comment type="similarity">
    <text evidence="13">Belongs to the NiCoT transporter (TC 2.A.52) family.</text>
</comment>
<accession>A0A8J6N7T7</accession>
<feature type="transmembrane region" description="Helical" evidence="13">
    <location>
        <begin position="205"/>
        <end position="228"/>
    </location>
</feature>
<comment type="function">
    <text evidence="1">Efflux system for nickel and cobalt.</text>
</comment>
<keyword evidence="4 13" id="KW-0813">Transport</keyword>
<keyword evidence="11 13" id="KW-0472">Membrane</keyword>
<sequence length="303" mass="32962">MRATFLLLCLLTVYLTVMPQLVFAQNPFTAKHKSEAHRMTTHPAAKNPFLSMIALWQHRLNQKMADLMREAKATNSLKPLAFLLVIAFAYGAIHAAGPGHGKVFAISYILAQRPRLLRGILFGNFIALFHGLSGILFVLIIRIILEKSITGTLEDVTRITQIISFSLIACLGLGILIKSIYRWIKSAKNSRPSFDKSNKRHLNSPLLSALVVGMIPCPGVVMVMLFALSMNLVGLGIMLGVTLSLGMAFTITCVVVMGILGKTASLGMVAKNSSLVITLEYLIETIAGLVITCLGLLFLTAII</sequence>
<evidence type="ECO:0000256" key="2">
    <source>
        <dbReference type="ARBA" id="ARBA00004651"/>
    </source>
</evidence>
<dbReference type="GO" id="GO:0032025">
    <property type="term" value="P:response to cobalt ion"/>
    <property type="evidence" value="ECO:0007669"/>
    <property type="project" value="TreeGrafter"/>
</dbReference>
<evidence type="ECO:0000256" key="9">
    <source>
        <dbReference type="ARBA" id="ARBA00023065"/>
    </source>
</evidence>
<feature type="transmembrane region" description="Helical" evidence="13">
    <location>
        <begin position="165"/>
        <end position="184"/>
    </location>
</feature>
<keyword evidence="7 13" id="KW-0812">Transmembrane</keyword>
<evidence type="ECO:0000313" key="16">
    <source>
        <dbReference type="Proteomes" id="UP000603545"/>
    </source>
</evidence>
<keyword evidence="3" id="KW-0171">Cobalt transport</keyword>
<dbReference type="PANTHER" id="PTHR40659:SF1">
    <property type="entry name" value="NICKEL_COBALT EFFLUX SYSTEM RCNA"/>
    <property type="match status" value="1"/>
</dbReference>
<evidence type="ECO:0000256" key="12">
    <source>
        <dbReference type="ARBA" id="ARBA00023285"/>
    </source>
</evidence>
<feature type="signal peptide" evidence="14">
    <location>
        <begin position="1"/>
        <end position="24"/>
    </location>
</feature>
<feature type="transmembrane region" description="Helical" evidence="13">
    <location>
        <begin position="281"/>
        <end position="302"/>
    </location>
</feature>
<comment type="caution">
    <text evidence="15">The sequence shown here is derived from an EMBL/GenBank/DDBJ whole genome shotgun (WGS) entry which is preliminary data.</text>
</comment>
<dbReference type="AlphaFoldDB" id="A0A8J6N7T7"/>
<evidence type="ECO:0000256" key="14">
    <source>
        <dbReference type="SAM" id="SignalP"/>
    </source>
</evidence>
<evidence type="ECO:0000256" key="11">
    <source>
        <dbReference type="ARBA" id="ARBA00023136"/>
    </source>
</evidence>
<evidence type="ECO:0000256" key="7">
    <source>
        <dbReference type="ARBA" id="ARBA00022692"/>
    </source>
</evidence>
<comment type="subcellular location">
    <subcellularLocation>
        <location evidence="2 13">Cell membrane</location>
        <topology evidence="2 13">Multi-pass membrane protein</topology>
    </subcellularLocation>
</comment>
<evidence type="ECO:0000313" key="15">
    <source>
        <dbReference type="EMBL" id="MBC8199968.1"/>
    </source>
</evidence>
<feature type="transmembrane region" description="Helical" evidence="13">
    <location>
        <begin position="80"/>
        <end position="99"/>
    </location>
</feature>
<dbReference type="GO" id="GO:0005886">
    <property type="term" value="C:plasma membrane"/>
    <property type="evidence" value="ECO:0007669"/>
    <property type="project" value="UniProtKB-SubCell"/>
</dbReference>
<evidence type="ECO:0000256" key="8">
    <source>
        <dbReference type="ARBA" id="ARBA00022989"/>
    </source>
</evidence>
<dbReference type="Pfam" id="PF03824">
    <property type="entry name" value="NicO"/>
    <property type="match status" value="1"/>
</dbReference>
<keyword evidence="8 13" id="KW-1133">Transmembrane helix</keyword>
<keyword evidence="10" id="KW-0921">Nickel transport</keyword>
<name>A0A8J6N7T7_9BACT</name>
<reference evidence="15 16" key="1">
    <citation type="submission" date="2020-08" db="EMBL/GenBank/DDBJ databases">
        <title>Bridging the membrane lipid divide: bacteria of the FCB group superphylum have the potential to synthesize archaeal ether lipids.</title>
        <authorList>
            <person name="Villanueva L."/>
            <person name="Von Meijenfeldt F.A.B."/>
            <person name="Westbye A.B."/>
            <person name="Yadav S."/>
            <person name="Hopmans E.C."/>
            <person name="Dutilh B.E."/>
            <person name="Sinninghe Damste J.S."/>
        </authorList>
    </citation>
    <scope>NUCLEOTIDE SEQUENCE [LARGE SCALE GENOMIC DNA]</scope>
    <source>
        <strain evidence="15">NIOZ-UU82</strain>
    </source>
</reference>
<dbReference type="GO" id="GO:0006824">
    <property type="term" value="P:cobalt ion transport"/>
    <property type="evidence" value="ECO:0007669"/>
    <property type="project" value="UniProtKB-KW"/>
</dbReference>
<feature type="transmembrane region" description="Helical" evidence="13">
    <location>
        <begin position="234"/>
        <end position="260"/>
    </location>
</feature>
<dbReference type="PANTHER" id="PTHR40659">
    <property type="entry name" value="NICKEL/COBALT EFFLUX SYSTEM RCNA"/>
    <property type="match status" value="1"/>
</dbReference>
<dbReference type="InterPro" id="IPR051224">
    <property type="entry name" value="NiCoT_RcnA"/>
</dbReference>
<keyword evidence="14" id="KW-0732">Signal</keyword>
<evidence type="ECO:0000256" key="3">
    <source>
        <dbReference type="ARBA" id="ARBA00022426"/>
    </source>
</evidence>
<evidence type="ECO:0000256" key="5">
    <source>
        <dbReference type="ARBA" id="ARBA00022475"/>
    </source>
</evidence>
<keyword evidence="9" id="KW-0406">Ion transport</keyword>
<evidence type="ECO:0000256" key="13">
    <source>
        <dbReference type="RuleBase" id="RU362101"/>
    </source>
</evidence>
<feature type="chain" id="PRO_5035311024" description="Nickel/cobalt efflux system" evidence="14">
    <location>
        <begin position="25"/>
        <end position="303"/>
    </location>
</feature>
<protein>
    <recommendedName>
        <fullName evidence="13">Nickel/cobalt efflux system</fullName>
    </recommendedName>
</protein>
<keyword evidence="12" id="KW-0170">Cobalt</keyword>
<evidence type="ECO:0000256" key="1">
    <source>
        <dbReference type="ARBA" id="ARBA00002510"/>
    </source>
</evidence>
<evidence type="ECO:0000256" key="6">
    <source>
        <dbReference type="ARBA" id="ARBA00022596"/>
    </source>
</evidence>